<accession>A0A7T0C4M7</accession>
<dbReference type="Pfam" id="PF07719">
    <property type="entry name" value="TPR_2"/>
    <property type="match status" value="1"/>
</dbReference>
<dbReference type="Pfam" id="PF13365">
    <property type="entry name" value="Trypsin_2"/>
    <property type="match status" value="1"/>
</dbReference>
<organism evidence="5 6">
    <name type="scientific">Candidatus Nitrohelix vancouverensis</name>
    <dbReference type="NCBI Taxonomy" id="2705534"/>
    <lineage>
        <taxon>Bacteria</taxon>
        <taxon>Pseudomonadati</taxon>
        <taxon>Nitrospinota/Tectimicrobiota group</taxon>
        <taxon>Nitrospinota</taxon>
        <taxon>Nitrospinia</taxon>
        <taxon>Nitrospinales</taxon>
        <taxon>Nitrospinaceae</taxon>
        <taxon>Candidatus Nitrohelix</taxon>
    </lineage>
</organism>
<evidence type="ECO:0000256" key="3">
    <source>
        <dbReference type="PROSITE-ProRule" id="PRU00339"/>
    </source>
</evidence>
<dbReference type="GO" id="GO:0097363">
    <property type="term" value="F:protein O-acetylglucosaminyltransferase activity"/>
    <property type="evidence" value="ECO:0007669"/>
    <property type="project" value="TreeGrafter"/>
</dbReference>
<dbReference type="Gene3D" id="1.25.40.10">
    <property type="entry name" value="Tetratricopeptide repeat domain"/>
    <property type="match status" value="1"/>
</dbReference>
<sequence>MIRLKTFKALASFLIAGIFVLVSVVSSSATQANTSAIALLIAKDKDGNDLGTGSGFVVDPTGVLITNYHVMVDAATLTAIFSNGQTARVERVLKVDRKKDFAVVQLEEDFYSTLELGDSDRLQMFDFSKALGHPTQRVIRENGRPEGPLLKTFGFVIGVLPQAVADFSFIYTTAPFEPGFSGGPLLDKNNKVIGIVTMEGGSLNLALPINEVKPFINKSKKDVSYETFIEQDLAFSEADYYRGNFYLYEKGQPEEALEFLTQAALKNPEWAAPYYDMAAAHRDMGDIDQAIEKYELCLKINPNFSEALSNLGGFYFREGKVEEALKLFEQSVAIFPHFVQALSNLGAVLNKLERSEQAVPFLKRALRVTPGFEMAYFNLGNAYYKTQEWGQAEQTYRQALALGVDFLSIHWKLYEIYHRQGDVKREREELNAILQMDPENEKAKSLLSSTP</sequence>
<name>A0A7T0C4M7_9BACT</name>
<dbReference type="Proteomes" id="UP000594464">
    <property type="component" value="Chromosome"/>
</dbReference>
<dbReference type="InterPro" id="IPR037919">
    <property type="entry name" value="OGT"/>
</dbReference>
<dbReference type="PROSITE" id="PS50293">
    <property type="entry name" value="TPR_REGION"/>
    <property type="match status" value="2"/>
</dbReference>
<dbReference type="InterPro" id="IPR019734">
    <property type="entry name" value="TPR_rpt"/>
</dbReference>
<dbReference type="PANTHER" id="PTHR44366:SF1">
    <property type="entry name" value="UDP-N-ACETYLGLUCOSAMINE--PEPTIDE N-ACETYLGLUCOSAMINYLTRANSFERASE 110 KDA SUBUNIT"/>
    <property type="match status" value="1"/>
</dbReference>
<keyword evidence="1" id="KW-0677">Repeat</keyword>
<evidence type="ECO:0000256" key="1">
    <source>
        <dbReference type="ARBA" id="ARBA00022737"/>
    </source>
</evidence>
<dbReference type="SUPFAM" id="SSF48452">
    <property type="entry name" value="TPR-like"/>
    <property type="match status" value="1"/>
</dbReference>
<feature type="chain" id="PRO_5032581156" evidence="4">
    <location>
        <begin position="33"/>
        <end position="451"/>
    </location>
</feature>
<evidence type="ECO:0000256" key="4">
    <source>
        <dbReference type="SAM" id="SignalP"/>
    </source>
</evidence>
<dbReference type="GO" id="GO:0006493">
    <property type="term" value="P:protein O-linked glycosylation"/>
    <property type="evidence" value="ECO:0007669"/>
    <property type="project" value="InterPro"/>
</dbReference>
<feature type="repeat" description="TPR" evidence="3">
    <location>
        <begin position="271"/>
        <end position="304"/>
    </location>
</feature>
<evidence type="ECO:0000313" key="5">
    <source>
        <dbReference type="EMBL" id="QPJ66433.1"/>
    </source>
</evidence>
<dbReference type="SMART" id="SM00671">
    <property type="entry name" value="SEL1"/>
    <property type="match status" value="3"/>
</dbReference>
<gene>
    <name evidence="5" type="ORF">G3M78_13920</name>
</gene>
<feature type="repeat" description="TPR" evidence="3">
    <location>
        <begin position="339"/>
        <end position="372"/>
    </location>
</feature>
<keyword evidence="2 3" id="KW-0802">TPR repeat</keyword>
<dbReference type="EMBL" id="CP048620">
    <property type="protein sequence ID" value="QPJ66433.1"/>
    <property type="molecule type" value="Genomic_DNA"/>
</dbReference>
<dbReference type="KEGG" id="nva:G3M78_13920"/>
<feature type="repeat" description="TPR" evidence="3">
    <location>
        <begin position="373"/>
        <end position="406"/>
    </location>
</feature>
<dbReference type="Pfam" id="PF13424">
    <property type="entry name" value="TPR_12"/>
    <property type="match status" value="1"/>
</dbReference>
<dbReference type="InterPro" id="IPR013105">
    <property type="entry name" value="TPR_2"/>
</dbReference>
<feature type="signal peptide" evidence="4">
    <location>
        <begin position="1"/>
        <end position="32"/>
    </location>
</feature>
<proteinExistence type="predicted"/>
<dbReference type="SMART" id="SM00028">
    <property type="entry name" value="TPR"/>
    <property type="match status" value="6"/>
</dbReference>
<dbReference type="Pfam" id="PF13432">
    <property type="entry name" value="TPR_16"/>
    <property type="match status" value="1"/>
</dbReference>
<dbReference type="InterPro" id="IPR009003">
    <property type="entry name" value="Peptidase_S1_PA"/>
</dbReference>
<reference evidence="6" key="1">
    <citation type="submission" date="2020-02" db="EMBL/GenBank/DDBJ databases">
        <title>Genomic and physiological characterization of two novel Nitrospinaceae genera.</title>
        <authorList>
            <person name="Mueller A.J."/>
            <person name="Jung M.-Y."/>
            <person name="Strachan C.R."/>
            <person name="Herbold C.W."/>
            <person name="Kirkegaard R.H."/>
            <person name="Daims H."/>
        </authorList>
    </citation>
    <scope>NUCLEOTIDE SEQUENCE [LARGE SCALE GENOMIC DNA]</scope>
</reference>
<dbReference type="SUPFAM" id="SSF50494">
    <property type="entry name" value="Trypsin-like serine proteases"/>
    <property type="match status" value="1"/>
</dbReference>
<evidence type="ECO:0000256" key="2">
    <source>
        <dbReference type="ARBA" id="ARBA00022803"/>
    </source>
</evidence>
<keyword evidence="4" id="KW-0732">Signal</keyword>
<dbReference type="Gene3D" id="2.40.10.120">
    <property type="match status" value="1"/>
</dbReference>
<dbReference type="AlphaFoldDB" id="A0A7T0C4M7"/>
<dbReference type="InterPro" id="IPR011990">
    <property type="entry name" value="TPR-like_helical_dom_sf"/>
</dbReference>
<protein>
    <submittedName>
        <fullName evidence="5">Tetratricopeptide repeat protein</fullName>
    </submittedName>
</protein>
<feature type="repeat" description="TPR" evidence="3">
    <location>
        <begin position="305"/>
        <end position="338"/>
    </location>
</feature>
<dbReference type="PANTHER" id="PTHR44366">
    <property type="entry name" value="UDP-N-ACETYLGLUCOSAMINE--PEPTIDE N-ACETYLGLUCOSAMINYLTRANSFERASE 110 KDA SUBUNIT"/>
    <property type="match status" value="1"/>
</dbReference>
<dbReference type="PROSITE" id="PS50005">
    <property type="entry name" value="TPR"/>
    <property type="match status" value="4"/>
</dbReference>
<evidence type="ECO:0000313" key="6">
    <source>
        <dbReference type="Proteomes" id="UP000594464"/>
    </source>
</evidence>
<dbReference type="InterPro" id="IPR006597">
    <property type="entry name" value="Sel1-like"/>
</dbReference>